<dbReference type="GO" id="GO:0004365">
    <property type="term" value="F:glyceraldehyde-3-phosphate dehydrogenase (NAD+) (phosphorylating) activity"/>
    <property type="evidence" value="ECO:0007669"/>
    <property type="project" value="UniProtKB-EC"/>
</dbReference>
<comment type="similarity">
    <text evidence="5">Belongs to the glyceraldehyde-3-phosphate dehydrogenase family.</text>
</comment>
<evidence type="ECO:0000256" key="11">
    <source>
        <dbReference type="ARBA" id="ARBA00022845"/>
    </source>
</evidence>
<keyword evidence="12" id="KW-0560">Oxidoreductase</keyword>
<keyword evidence="9" id="KW-0053">Apoptosis</keyword>
<dbReference type="GO" id="GO:0006915">
    <property type="term" value="P:apoptotic process"/>
    <property type="evidence" value="ECO:0007669"/>
    <property type="project" value="UniProtKB-KW"/>
</dbReference>
<evidence type="ECO:0000256" key="12">
    <source>
        <dbReference type="ARBA" id="ARBA00023002"/>
    </source>
</evidence>
<dbReference type="EMBL" id="JAATJV010370080">
    <property type="protein sequence ID" value="MBZ3879777.1"/>
    <property type="molecule type" value="Genomic_DNA"/>
</dbReference>
<keyword evidence="8" id="KW-0808">Transferase</keyword>
<evidence type="ECO:0000256" key="7">
    <source>
        <dbReference type="ARBA" id="ARBA00022490"/>
    </source>
</evidence>
<dbReference type="GO" id="GO:0006096">
    <property type="term" value="P:glycolytic process"/>
    <property type="evidence" value="ECO:0007669"/>
    <property type="project" value="UniProtKB-KW"/>
</dbReference>
<comment type="subunit">
    <text evidence="18">Homotetramer. Interacts with TPPP; the interaction is direct. Interacts (when S-nitrosylated) with SIAH1; leading to nuclear translocation. Interacts with RILPL1/GOSPEL, leading to prevent the interaction between GAPDH and SIAH1 and prevent nuclear translocation. Interacts with CHP1; the interaction increases the binding of CHP1 with microtubules. Associates with microtubules. Interacts with EIF1AD, USP25, PRKCI and WARS1. Interacts with phosphorylated RPL13A; inhibited by oxidatively-modified low-densitity lipoprotein (LDL(ox)). Component of the GAIT complex. Interacts with FKBP6; leading to inhibit GAPDH catalytic activity. Interacts with TRAF2, promoting TRAF2 ubiquitination. Interacts with TRAF3, promoting TRAF3 ubiquitination.</text>
</comment>
<evidence type="ECO:0000256" key="5">
    <source>
        <dbReference type="ARBA" id="ARBA00007406"/>
    </source>
</evidence>
<comment type="pathway">
    <text evidence="4">Carbohydrate degradation; glycolysis; pyruvate from D-glyceraldehyde 3-phosphate: step 1/5.</text>
</comment>
<dbReference type="Gene3D" id="3.30.360.10">
    <property type="entry name" value="Dihydrodipicolinate Reductase, domain 2"/>
    <property type="match status" value="1"/>
</dbReference>
<dbReference type="GO" id="GO:0005856">
    <property type="term" value="C:cytoskeleton"/>
    <property type="evidence" value="ECO:0007669"/>
    <property type="project" value="UniProtKB-SubCell"/>
</dbReference>
<dbReference type="GO" id="GO:0005829">
    <property type="term" value="C:cytosol"/>
    <property type="evidence" value="ECO:0007669"/>
    <property type="project" value="UniProtKB-SubCell"/>
</dbReference>
<keyword evidence="14" id="KW-0324">Glycolysis</keyword>
<evidence type="ECO:0000256" key="13">
    <source>
        <dbReference type="ARBA" id="ARBA00023027"/>
    </source>
</evidence>
<dbReference type="PANTHER" id="PTHR10836:SF111">
    <property type="entry name" value="GLYCERALDEHYDE-3-PHOSPHATE DEHYDROGENASE"/>
    <property type="match status" value="1"/>
</dbReference>
<evidence type="ECO:0000256" key="15">
    <source>
        <dbReference type="ARBA" id="ARBA00023212"/>
    </source>
</evidence>
<dbReference type="Proteomes" id="UP001166674">
    <property type="component" value="Unassembled WGS sequence"/>
</dbReference>
<evidence type="ECO:0000259" key="21">
    <source>
        <dbReference type="Pfam" id="PF02800"/>
    </source>
</evidence>
<organism evidence="22 23">
    <name type="scientific">Sciurus carolinensis</name>
    <name type="common">Eastern gray squirrel</name>
    <dbReference type="NCBI Taxonomy" id="30640"/>
    <lineage>
        <taxon>Eukaryota</taxon>
        <taxon>Metazoa</taxon>
        <taxon>Chordata</taxon>
        <taxon>Craniata</taxon>
        <taxon>Vertebrata</taxon>
        <taxon>Euteleostomi</taxon>
        <taxon>Mammalia</taxon>
        <taxon>Eutheria</taxon>
        <taxon>Euarchontoglires</taxon>
        <taxon>Glires</taxon>
        <taxon>Rodentia</taxon>
        <taxon>Sciuromorpha</taxon>
        <taxon>Sciuridae</taxon>
        <taxon>Sciurinae</taxon>
        <taxon>Sciurini</taxon>
        <taxon>Sciurus</taxon>
    </lineage>
</organism>
<evidence type="ECO:0000256" key="2">
    <source>
        <dbReference type="ARBA" id="ARBA00004245"/>
    </source>
</evidence>
<dbReference type="Pfam" id="PF02800">
    <property type="entry name" value="Gp_dh_C"/>
    <property type="match status" value="1"/>
</dbReference>
<comment type="caution">
    <text evidence="22">The sequence shown here is derived from an EMBL/GenBank/DDBJ whole genome shotgun (WGS) entry which is preliminary data.</text>
</comment>
<evidence type="ECO:0000256" key="10">
    <source>
        <dbReference type="ARBA" id="ARBA00022799"/>
    </source>
</evidence>
<evidence type="ECO:0000256" key="16">
    <source>
        <dbReference type="ARBA" id="ARBA00023242"/>
    </source>
</evidence>
<proteinExistence type="inferred from homology"/>
<evidence type="ECO:0000256" key="1">
    <source>
        <dbReference type="ARBA" id="ARBA00004123"/>
    </source>
</evidence>
<dbReference type="InterPro" id="IPR020831">
    <property type="entry name" value="GlycerAld/Erythrose_P_DH"/>
</dbReference>
<evidence type="ECO:0000256" key="19">
    <source>
        <dbReference type="ARBA" id="ARBA00047698"/>
    </source>
</evidence>
<keyword evidence="11" id="KW-0810">Translation regulation</keyword>
<keyword evidence="7" id="KW-0963">Cytoplasm</keyword>
<evidence type="ECO:0000256" key="17">
    <source>
        <dbReference type="ARBA" id="ARBA00031890"/>
    </source>
</evidence>
<evidence type="ECO:0000256" key="6">
    <source>
        <dbReference type="ARBA" id="ARBA00013119"/>
    </source>
</evidence>
<dbReference type="AlphaFoldDB" id="A0AA41MXP9"/>
<dbReference type="EC" id="1.2.1.12" evidence="6"/>
<evidence type="ECO:0000313" key="22">
    <source>
        <dbReference type="EMBL" id="MBZ3879777.1"/>
    </source>
</evidence>
<sequence length="108" mass="12046">MDRGITTSAVAASSSSLISLYNYPDMIVISVYKEQFMVMDLTCHLMKYAKCDDIKKVVKQAWEGILGYMEDQVSSCNVNRGTHSSTFDAGYGLALNDHFVKLISLYSN</sequence>
<comment type="catalytic activity">
    <reaction evidence="19">
        <text>D-glyceraldehyde 3-phosphate + phosphate + NAD(+) = (2R)-3-phospho-glyceroyl phosphate + NADH + H(+)</text>
        <dbReference type="Rhea" id="RHEA:10300"/>
        <dbReference type="ChEBI" id="CHEBI:15378"/>
        <dbReference type="ChEBI" id="CHEBI:43474"/>
        <dbReference type="ChEBI" id="CHEBI:57540"/>
        <dbReference type="ChEBI" id="CHEBI:57604"/>
        <dbReference type="ChEBI" id="CHEBI:57945"/>
        <dbReference type="ChEBI" id="CHEBI:59776"/>
        <dbReference type="EC" id="1.2.1.12"/>
    </reaction>
</comment>
<dbReference type="SUPFAM" id="SSF55347">
    <property type="entry name" value="Glyceraldehyde-3-phosphate dehydrogenase-like, C-terminal domain"/>
    <property type="match status" value="1"/>
</dbReference>
<evidence type="ECO:0000256" key="4">
    <source>
        <dbReference type="ARBA" id="ARBA00004869"/>
    </source>
</evidence>
<dbReference type="GO" id="GO:0016740">
    <property type="term" value="F:transferase activity"/>
    <property type="evidence" value="ECO:0007669"/>
    <property type="project" value="UniProtKB-KW"/>
</dbReference>
<keyword evidence="23" id="KW-1185">Reference proteome</keyword>
<feature type="domain" description="Glyceraldehyde 3-phosphate dehydrogenase catalytic" evidence="21">
    <location>
        <begin position="35"/>
        <end position="106"/>
    </location>
</feature>
<keyword evidence="16" id="KW-0539">Nucleus</keyword>
<comment type="subcellular location">
    <subcellularLocation>
        <location evidence="2">Cytoplasm</location>
        <location evidence="2">Cytoskeleton</location>
    </subcellularLocation>
    <subcellularLocation>
        <location evidence="3">Cytoplasm</location>
        <location evidence="3">Cytosol</location>
    </subcellularLocation>
    <subcellularLocation>
        <location evidence="1">Nucleus</location>
    </subcellularLocation>
</comment>
<name>A0AA41MXP9_SCICA</name>
<dbReference type="PANTHER" id="PTHR10836">
    <property type="entry name" value="GLYCERALDEHYDE 3-PHOSPHATE DEHYDROGENASE"/>
    <property type="match status" value="1"/>
</dbReference>
<dbReference type="InterPro" id="IPR020829">
    <property type="entry name" value="GlycerAld_3-P_DH_cat"/>
</dbReference>
<reference evidence="22" key="1">
    <citation type="submission" date="2020-03" db="EMBL/GenBank/DDBJ databases">
        <title>Studies in the Genomics of Life Span.</title>
        <authorList>
            <person name="Glass D."/>
        </authorList>
    </citation>
    <scope>NUCLEOTIDE SEQUENCE</scope>
    <source>
        <strain evidence="22">SUZIE</strain>
        <tissue evidence="22">Muscle</tissue>
    </source>
</reference>
<dbReference type="GO" id="GO:0006417">
    <property type="term" value="P:regulation of translation"/>
    <property type="evidence" value="ECO:0007669"/>
    <property type="project" value="UniProtKB-KW"/>
</dbReference>
<gene>
    <name evidence="22" type="ORF">SUZIE_154635</name>
</gene>
<evidence type="ECO:0000313" key="23">
    <source>
        <dbReference type="Proteomes" id="UP001166674"/>
    </source>
</evidence>
<evidence type="ECO:0000256" key="8">
    <source>
        <dbReference type="ARBA" id="ARBA00022679"/>
    </source>
</evidence>
<keyword evidence="10" id="KW-0702">S-nitrosylation</keyword>
<comment type="catalytic activity">
    <reaction evidence="20">
        <text>S-nitroso-L-cysteinyl-[GAPDH] + L-cysteinyl-[protein] = L-cysteinyl-[GAPDH] + S-nitroso-L-cysteinyl-[protein]</text>
        <dbReference type="Rhea" id="RHEA:66684"/>
        <dbReference type="Rhea" id="RHEA-COMP:10131"/>
        <dbReference type="Rhea" id="RHEA-COMP:17089"/>
        <dbReference type="Rhea" id="RHEA-COMP:17090"/>
        <dbReference type="Rhea" id="RHEA-COMP:17091"/>
        <dbReference type="ChEBI" id="CHEBI:29950"/>
        <dbReference type="ChEBI" id="CHEBI:149494"/>
    </reaction>
    <physiologicalReaction direction="left-to-right" evidence="20">
        <dbReference type="Rhea" id="RHEA:66685"/>
    </physiologicalReaction>
</comment>
<keyword evidence="13" id="KW-0520">NAD</keyword>
<accession>A0AA41MXP9</accession>
<evidence type="ECO:0000256" key="14">
    <source>
        <dbReference type="ARBA" id="ARBA00023152"/>
    </source>
</evidence>
<evidence type="ECO:0000256" key="3">
    <source>
        <dbReference type="ARBA" id="ARBA00004514"/>
    </source>
</evidence>
<evidence type="ECO:0000256" key="9">
    <source>
        <dbReference type="ARBA" id="ARBA00022703"/>
    </source>
</evidence>
<evidence type="ECO:0000256" key="18">
    <source>
        <dbReference type="ARBA" id="ARBA00046997"/>
    </source>
</evidence>
<keyword evidence="15" id="KW-0206">Cytoskeleton</keyword>
<evidence type="ECO:0000256" key="20">
    <source>
        <dbReference type="ARBA" id="ARBA00048005"/>
    </source>
</evidence>
<protein>
    <recommendedName>
        <fullName evidence="6">glyceraldehyde-3-phosphate dehydrogenase (phosphorylating)</fullName>
        <ecNumber evidence="6">1.2.1.12</ecNumber>
    </recommendedName>
    <alternativeName>
        <fullName evidence="17">Peptidyl-cysteine S-nitrosylase GAPDH</fullName>
    </alternativeName>
</protein>
<dbReference type="GO" id="GO:0005634">
    <property type="term" value="C:nucleus"/>
    <property type="evidence" value="ECO:0007669"/>
    <property type="project" value="UniProtKB-SubCell"/>
</dbReference>